<dbReference type="RefSeq" id="WP_121899396.1">
    <property type="nucleotide sequence ID" value="NZ_RCNT01000010.1"/>
</dbReference>
<dbReference type="PANTHER" id="PTHR23526">
    <property type="entry name" value="INTEGRAL MEMBRANE TRANSPORT PROTEIN-RELATED"/>
    <property type="match status" value="1"/>
</dbReference>
<reference evidence="6 7" key="1">
    <citation type="submission" date="2018-10" db="EMBL/GenBank/DDBJ databases">
        <authorList>
            <person name="Jung H.S."/>
            <person name="Jeon C.O."/>
        </authorList>
    </citation>
    <scope>NUCLEOTIDE SEQUENCE [LARGE SCALE GENOMIC DNA]</scope>
    <source>
        <strain evidence="6 7">MA-7-27</strain>
    </source>
</reference>
<keyword evidence="7" id="KW-1185">Reference proteome</keyword>
<organism evidence="6 7">
    <name type="scientific">Rhodophyticola porphyridii</name>
    <dbReference type="NCBI Taxonomy" id="1852017"/>
    <lineage>
        <taxon>Bacteria</taxon>
        <taxon>Pseudomonadati</taxon>
        <taxon>Pseudomonadota</taxon>
        <taxon>Alphaproteobacteria</taxon>
        <taxon>Rhodobacterales</taxon>
        <taxon>Roseobacteraceae</taxon>
        <taxon>Rhodophyticola</taxon>
    </lineage>
</organism>
<dbReference type="Proteomes" id="UP000281343">
    <property type="component" value="Unassembled WGS sequence"/>
</dbReference>
<feature type="transmembrane region" description="Helical" evidence="4">
    <location>
        <begin position="338"/>
        <end position="355"/>
    </location>
</feature>
<keyword evidence="3 4" id="KW-0472">Membrane</keyword>
<dbReference type="GO" id="GO:0022857">
    <property type="term" value="F:transmembrane transporter activity"/>
    <property type="evidence" value="ECO:0007669"/>
    <property type="project" value="InterPro"/>
</dbReference>
<dbReference type="OrthoDB" id="1117124at2"/>
<evidence type="ECO:0000313" key="6">
    <source>
        <dbReference type="EMBL" id="RMA40963.1"/>
    </source>
</evidence>
<feature type="transmembrane region" description="Helical" evidence="4">
    <location>
        <begin position="195"/>
        <end position="216"/>
    </location>
</feature>
<keyword evidence="2 4" id="KW-1133">Transmembrane helix</keyword>
<feature type="transmembrane region" description="Helical" evidence="4">
    <location>
        <begin position="402"/>
        <end position="423"/>
    </location>
</feature>
<evidence type="ECO:0000256" key="1">
    <source>
        <dbReference type="ARBA" id="ARBA00022692"/>
    </source>
</evidence>
<dbReference type="EMBL" id="RCNT01000010">
    <property type="protein sequence ID" value="RMA40963.1"/>
    <property type="molecule type" value="Genomic_DNA"/>
</dbReference>
<dbReference type="InterPro" id="IPR052528">
    <property type="entry name" value="Sugar_transport-like"/>
</dbReference>
<feature type="transmembrane region" description="Helical" evidence="4">
    <location>
        <begin position="375"/>
        <end position="396"/>
    </location>
</feature>
<dbReference type="AlphaFoldDB" id="A0A3L9Y3U7"/>
<gene>
    <name evidence="6" type="ORF">D9R08_17605</name>
</gene>
<feature type="transmembrane region" description="Helical" evidence="4">
    <location>
        <begin position="129"/>
        <end position="148"/>
    </location>
</feature>
<protein>
    <submittedName>
        <fullName evidence="6">MFS transporter</fullName>
    </submittedName>
</protein>
<name>A0A3L9Y3U7_9RHOB</name>
<dbReference type="InterPro" id="IPR036259">
    <property type="entry name" value="MFS_trans_sf"/>
</dbReference>
<feature type="domain" description="Major facilitator superfamily (MFS) profile" evidence="5">
    <location>
        <begin position="201"/>
        <end position="432"/>
    </location>
</feature>
<dbReference type="SUPFAM" id="SSF103473">
    <property type="entry name" value="MFS general substrate transporter"/>
    <property type="match status" value="1"/>
</dbReference>
<evidence type="ECO:0000259" key="5">
    <source>
        <dbReference type="PROSITE" id="PS50850"/>
    </source>
</evidence>
<dbReference type="InterPro" id="IPR020846">
    <property type="entry name" value="MFS_dom"/>
</dbReference>
<dbReference type="PANTHER" id="PTHR23526:SF2">
    <property type="entry name" value="MAJOR FACILITATOR SUPERFAMILY (MFS) PROFILE DOMAIN-CONTAINING PROTEIN"/>
    <property type="match status" value="1"/>
</dbReference>
<evidence type="ECO:0000313" key="7">
    <source>
        <dbReference type="Proteomes" id="UP000281343"/>
    </source>
</evidence>
<evidence type="ECO:0000256" key="2">
    <source>
        <dbReference type="ARBA" id="ARBA00022989"/>
    </source>
</evidence>
<dbReference type="PROSITE" id="PS50850">
    <property type="entry name" value="MFS"/>
    <property type="match status" value="1"/>
</dbReference>
<feature type="transmembrane region" description="Helical" evidence="4">
    <location>
        <begin position="251"/>
        <end position="273"/>
    </location>
</feature>
<feature type="transmembrane region" description="Helical" evidence="4">
    <location>
        <begin position="312"/>
        <end position="332"/>
    </location>
</feature>
<feature type="transmembrane region" description="Helical" evidence="4">
    <location>
        <begin position="57"/>
        <end position="78"/>
    </location>
</feature>
<feature type="transmembrane region" description="Helical" evidence="4">
    <location>
        <begin position="279"/>
        <end position="300"/>
    </location>
</feature>
<evidence type="ECO:0000256" key="3">
    <source>
        <dbReference type="ARBA" id="ARBA00023136"/>
    </source>
</evidence>
<sequence>MNDTFEETVFEAVFDADASASDLPEGAESAEAGNALRHAASLSMTKVADGLIDPKLVLSWLLTTLGAPALFVGLLVPIREAGALLPQLWTADRVHALRVRKWVWVAGSAVQGAAAGGIVLAGLTLQGVAAGLTICALLAVLALARSLCSVSYKDILGKTVAKTRRGTVTGLASSAASVGVVAFALALIWEPAPRLTLVIGALVLAAVFWLLAATLFSTLSERPSEETAEPSGNPLRHLALLGRDAQLTRFIAVRGLLTATALAPPFLVLLGSGGDGGPFAQLGALVLASAVASLLSSYIWGRLADRSSRRVLLLAGCAGGAALVAAVLLHLAGLFTQTWAVASVLFVLMIAYHGVRQGRSTYLVDMAPADQRAAYTAVSNTVIGVILLASGAFGALASALGAVWAVGVFAAMSLAAAGVALGLNEVEQAEGS</sequence>
<dbReference type="InterPro" id="IPR011701">
    <property type="entry name" value="MFS"/>
</dbReference>
<dbReference type="Gene3D" id="1.20.1250.20">
    <property type="entry name" value="MFS general substrate transporter like domains"/>
    <property type="match status" value="1"/>
</dbReference>
<evidence type="ECO:0000256" key="4">
    <source>
        <dbReference type="SAM" id="Phobius"/>
    </source>
</evidence>
<feature type="transmembrane region" description="Helical" evidence="4">
    <location>
        <begin position="168"/>
        <end position="189"/>
    </location>
</feature>
<proteinExistence type="predicted"/>
<comment type="caution">
    <text evidence="6">The sequence shown here is derived from an EMBL/GenBank/DDBJ whole genome shotgun (WGS) entry which is preliminary data.</text>
</comment>
<dbReference type="Pfam" id="PF07690">
    <property type="entry name" value="MFS_1"/>
    <property type="match status" value="1"/>
</dbReference>
<feature type="transmembrane region" description="Helical" evidence="4">
    <location>
        <begin position="102"/>
        <end position="123"/>
    </location>
</feature>
<accession>A0A3L9Y3U7</accession>
<keyword evidence="1 4" id="KW-0812">Transmembrane</keyword>